<dbReference type="PANTHER" id="PTHR47053">
    <property type="entry name" value="MUREIN DD-ENDOPEPTIDASE MEPH-RELATED"/>
    <property type="match status" value="1"/>
</dbReference>
<keyword evidence="8" id="KW-1185">Reference proteome</keyword>
<dbReference type="InterPro" id="IPR000189">
    <property type="entry name" value="Transglyc_AS"/>
</dbReference>
<evidence type="ECO:0000256" key="1">
    <source>
        <dbReference type="ARBA" id="ARBA00007074"/>
    </source>
</evidence>
<sequence>MSSMPGLLGTPLVPAEVSQVQAATSTLASLGSSIAQAAQSGNFAGVLDAVLSAESALDGGGATETSRASAGGLATDQLLAGGFLGSPSTAGIAGSSLAGGTVTGSQVVAEAERFLGVPYRWGGTSPQTGFDCSGFVQYVYGQLGISLPRTSEEQARVGTPVPSLAEAEPGDLVFFPGTDGTASAPGHVGIYLGNGLMIDAPQTGQTVSIQPVGNPVAIRRVLPTSGVATDPAVGGGGNSGTLVALGVPPSLVPVFEQAATQSGVSASLLAAVAAQESGFDPSAVSSAGAEGIMQLMPGTAASLGVDPFDPAQAISGAAQLLAGYLQAYGGSLPLALAAYNAGPGAVARYGGVPPYPQTQAYVTDILQRLQEVA</sequence>
<evidence type="ECO:0000256" key="3">
    <source>
        <dbReference type="ARBA" id="ARBA00022670"/>
    </source>
</evidence>
<name>A0ABV6C0T7_9ACTN</name>
<keyword evidence="4" id="KW-0378">Hydrolase</keyword>
<evidence type="ECO:0000256" key="4">
    <source>
        <dbReference type="ARBA" id="ARBA00022801"/>
    </source>
</evidence>
<comment type="similarity">
    <text evidence="1">Belongs to the peptidase C40 family.</text>
</comment>
<reference evidence="7 8" key="1">
    <citation type="submission" date="2024-09" db="EMBL/GenBank/DDBJ databases">
        <authorList>
            <person name="Sun Q."/>
            <person name="Mori K."/>
        </authorList>
    </citation>
    <scope>NUCLEOTIDE SEQUENCE [LARGE SCALE GENOMIC DNA]</scope>
    <source>
        <strain evidence="7 8">JCM 15389</strain>
    </source>
</reference>
<protein>
    <submittedName>
        <fullName evidence="7">NlpC/P60 family protein</fullName>
    </submittedName>
</protein>
<evidence type="ECO:0000256" key="2">
    <source>
        <dbReference type="ARBA" id="ARBA00007734"/>
    </source>
</evidence>
<dbReference type="InterPro" id="IPR023346">
    <property type="entry name" value="Lysozyme-like_dom_sf"/>
</dbReference>
<evidence type="ECO:0000313" key="8">
    <source>
        <dbReference type="Proteomes" id="UP001589788"/>
    </source>
</evidence>
<accession>A0ABV6C0T7</accession>
<dbReference type="Gene3D" id="1.10.530.10">
    <property type="match status" value="1"/>
</dbReference>
<comment type="caution">
    <text evidence="7">The sequence shown here is derived from an EMBL/GenBank/DDBJ whole genome shotgun (WGS) entry which is preliminary data.</text>
</comment>
<organism evidence="7 8">
    <name type="scientific">Aciditerrimonas ferrireducens</name>
    <dbReference type="NCBI Taxonomy" id="667306"/>
    <lineage>
        <taxon>Bacteria</taxon>
        <taxon>Bacillati</taxon>
        <taxon>Actinomycetota</taxon>
        <taxon>Acidimicrobiia</taxon>
        <taxon>Acidimicrobiales</taxon>
        <taxon>Acidimicrobiaceae</taxon>
        <taxon>Aciditerrimonas</taxon>
    </lineage>
</organism>
<dbReference type="EMBL" id="JBHLYQ010000024">
    <property type="protein sequence ID" value="MFC0081292.1"/>
    <property type="molecule type" value="Genomic_DNA"/>
</dbReference>
<dbReference type="CDD" id="cd00254">
    <property type="entry name" value="LT-like"/>
    <property type="match status" value="1"/>
</dbReference>
<dbReference type="InterPro" id="IPR038765">
    <property type="entry name" value="Papain-like_cys_pep_sf"/>
</dbReference>
<dbReference type="InterPro" id="IPR008258">
    <property type="entry name" value="Transglycosylase_SLT_dom_1"/>
</dbReference>
<evidence type="ECO:0000259" key="6">
    <source>
        <dbReference type="PROSITE" id="PS51935"/>
    </source>
</evidence>
<dbReference type="Gene3D" id="3.90.1720.10">
    <property type="entry name" value="endopeptidase domain like (from Nostoc punctiforme)"/>
    <property type="match status" value="1"/>
</dbReference>
<dbReference type="PANTHER" id="PTHR47053:SF1">
    <property type="entry name" value="MUREIN DD-ENDOPEPTIDASE MEPH-RELATED"/>
    <property type="match status" value="1"/>
</dbReference>
<dbReference type="PROSITE" id="PS00922">
    <property type="entry name" value="TRANSGLYCOSYLASE"/>
    <property type="match status" value="1"/>
</dbReference>
<dbReference type="Proteomes" id="UP001589788">
    <property type="component" value="Unassembled WGS sequence"/>
</dbReference>
<dbReference type="Pfam" id="PF01464">
    <property type="entry name" value="SLT"/>
    <property type="match status" value="1"/>
</dbReference>
<gene>
    <name evidence="7" type="ORF">ACFFRE_03840</name>
</gene>
<dbReference type="RefSeq" id="WP_377788393.1">
    <property type="nucleotide sequence ID" value="NZ_JBHLYQ010000024.1"/>
</dbReference>
<dbReference type="Pfam" id="PF00877">
    <property type="entry name" value="NLPC_P60"/>
    <property type="match status" value="1"/>
</dbReference>
<dbReference type="SUPFAM" id="SSF54001">
    <property type="entry name" value="Cysteine proteinases"/>
    <property type="match status" value="1"/>
</dbReference>
<keyword evidence="5" id="KW-0788">Thiol protease</keyword>
<dbReference type="InterPro" id="IPR051202">
    <property type="entry name" value="Peptidase_C40"/>
</dbReference>
<evidence type="ECO:0000256" key="5">
    <source>
        <dbReference type="ARBA" id="ARBA00022807"/>
    </source>
</evidence>
<comment type="similarity">
    <text evidence="2">Belongs to the transglycosylase Slt family.</text>
</comment>
<proteinExistence type="inferred from homology"/>
<dbReference type="PROSITE" id="PS51935">
    <property type="entry name" value="NLPC_P60"/>
    <property type="match status" value="1"/>
</dbReference>
<dbReference type="SUPFAM" id="SSF53955">
    <property type="entry name" value="Lysozyme-like"/>
    <property type="match status" value="1"/>
</dbReference>
<keyword evidence="3" id="KW-0645">Protease</keyword>
<evidence type="ECO:0000313" key="7">
    <source>
        <dbReference type="EMBL" id="MFC0081292.1"/>
    </source>
</evidence>
<feature type="domain" description="NlpC/P60" evidence="6">
    <location>
        <begin position="101"/>
        <end position="228"/>
    </location>
</feature>
<dbReference type="InterPro" id="IPR000064">
    <property type="entry name" value="NLP_P60_dom"/>
</dbReference>